<proteinExistence type="predicted"/>
<feature type="region of interest" description="Disordered" evidence="1">
    <location>
        <begin position="1"/>
        <end position="43"/>
    </location>
</feature>
<feature type="compositionally biased region" description="Basic and acidic residues" evidence="1">
    <location>
        <begin position="25"/>
        <end position="43"/>
    </location>
</feature>
<dbReference type="PATRIC" id="fig|401562.4.peg.818"/>
<evidence type="ECO:0000313" key="3">
    <source>
        <dbReference type="Proteomes" id="UP000078529"/>
    </source>
</evidence>
<protein>
    <submittedName>
        <fullName evidence="2">Uncharacterized protein</fullName>
    </submittedName>
</protein>
<evidence type="ECO:0000313" key="2">
    <source>
        <dbReference type="EMBL" id="KTR06969.1"/>
    </source>
</evidence>
<evidence type="ECO:0000256" key="1">
    <source>
        <dbReference type="SAM" id="MobiDB-lite"/>
    </source>
</evidence>
<dbReference type="AlphaFoldDB" id="A0A175RVU5"/>
<gene>
    <name evidence="2" type="ORF">NS365_05925</name>
</gene>
<sequence>MGSVQTVQYYEGGGPREWHGRHHRPDRDWREGRGWREERHGRRDGMCRPGLALNKAARMGVRGADIVRMTPRSVTVAGFKRGHPVAIRFAQVGGCPVIGMR</sequence>
<dbReference type="EMBL" id="LDQA01000014">
    <property type="protein sequence ID" value="KTR06969.1"/>
    <property type="molecule type" value="Genomic_DNA"/>
</dbReference>
<accession>A0A175RVU5</accession>
<name>A0A175RVU5_9HYPH</name>
<organism evidence="2 3">
    <name type="scientific">Aureimonas ureilytica</name>
    <dbReference type="NCBI Taxonomy" id="401562"/>
    <lineage>
        <taxon>Bacteria</taxon>
        <taxon>Pseudomonadati</taxon>
        <taxon>Pseudomonadota</taxon>
        <taxon>Alphaproteobacteria</taxon>
        <taxon>Hyphomicrobiales</taxon>
        <taxon>Aurantimonadaceae</taxon>
        <taxon>Aureimonas</taxon>
    </lineage>
</organism>
<reference evidence="2 3" key="1">
    <citation type="journal article" date="2016" name="Front. Microbiol.">
        <title>Genomic Resource of Rice Seed Associated Bacteria.</title>
        <authorList>
            <person name="Midha S."/>
            <person name="Bansal K."/>
            <person name="Sharma S."/>
            <person name="Kumar N."/>
            <person name="Patil P.P."/>
            <person name="Chaudhry V."/>
            <person name="Patil P.B."/>
        </authorList>
    </citation>
    <scope>NUCLEOTIDE SEQUENCE [LARGE SCALE GENOMIC DNA]</scope>
    <source>
        <strain evidence="2 3">NS365</strain>
    </source>
</reference>
<keyword evidence="3" id="KW-1185">Reference proteome</keyword>
<comment type="caution">
    <text evidence="2">The sequence shown here is derived from an EMBL/GenBank/DDBJ whole genome shotgun (WGS) entry which is preliminary data.</text>
</comment>
<dbReference type="Proteomes" id="UP000078529">
    <property type="component" value="Unassembled WGS sequence"/>
</dbReference>